<keyword evidence="3" id="KW-0804">Transcription</keyword>
<keyword evidence="6" id="KW-1185">Reference proteome</keyword>
<evidence type="ECO:0000256" key="1">
    <source>
        <dbReference type="ARBA" id="ARBA00023015"/>
    </source>
</evidence>
<evidence type="ECO:0000256" key="3">
    <source>
        <dbReference type="ARBA" id="ARBA00023163"/>
    </source>
</evidence>
<dbReference type="STRING" id="330734.ABA45_16115"/>
<dbReference type="GO" id="GO:0003677">
    <property type="term" value="F:DNA binding"/>
    <property type="evidence" value="ECO:0007669"/>
    <property type="project" value="UniProtKB-KW"/>
</dbReference>
<dbReference type="InterPro" id="IPR011663">
    <property type="entry name" value="UTRA"/>
</dbReference>
<dbReference type="Gene3D" id="3.40.1410.10">
    <property type="entry name" value="Chorismate lyase-like"/>
    <property type="match status" value="1"/>
</dbReference>
<dbReference type="InterPro" id="IPR028978">
    <property type="entry name" value="Chorismate_lyase_/UTRA_dom_sf"/>
</dbReference>
<feature type="domain" description="HTH gntR-type" evidence="4">
    <location>
        <begin position="6"/>
        <end position="74"/>
    </location>
</feature>
<dbReference type="GO" id="GO:0003700">
    <property type="term" value="F:DNA-binding transcription factor activity"/>
    <property type="evidence" value="ECO:0007669"/>
    <property type="project" value="InterPro"/>
</dbReference>
<dbReference type="CDD" id="cd07377">
    <property type="entry name" value="WHTH_GntR"/>
    <property type="match status" value="1"/>
</dbReference>
<dbReference type="SMART" id="SM00345">
    <property type="entry name" value="HTH_GNTR"/>
    <property type="match status" value="1"/>
</dbReference>
<dbReference type="InterPro" id="IPR036388">
    <property type="entry name" value="WH-like_DNA-bd_sf"/>
</dbReference>
<dbReference type="SUPFAM" id="SSF46785">
    <property type="entry name" value="Winged helix' DNA-binding domain"/>
    <property type="match status" value="1"/>
</dbReference>
<dbReference type="AlphaFoldDB" id="A0A0H4IFS0"/>
<dbReference type="InterPro" id="IPR000524">
    <property type="entry name" value="Tscrpt_reg_HTH_GntR"/>
</dbReference>
<reference evidence="5 6" key="1">
    <citation type="submission" date="2015-05" db="EMBL/GenBank/DDBJ databases">
        <title>Complete genome of Marinobacter psychrophilus strain 20041T isolated from sea-ice of the Canadian Basin.</title>
        <authorList>
            <person name="Song L."/>
            <person name="Ren L."/>
            <person name="Yu Y."/>
            <person name="Wang X."/>
        </authorList>
    </citation>
    <scope>NUCLEOTIDE SEQUENCE [LARGE SCALE GENOMIC DNA]</scope>
    <source>
        <strain evidence="5 6">20041</strain>
    </source>
</reference>
<dbReference type="SMART" id="SM00866">
    <property type="entry name" value="UTRA"/>
    <property type="match status" value="1"/>
</dbReference>
<evidence type="ECO:0000256" key="2">
    <source>
        <dbReference type="ARBA" id="ARBA00023125"/>
    </source>
</evidence>
<proteinExistence type="predicted"/>
<dbReference type="RefSeq" id="WP_048387836.1">
    <property type="nucleotide sequence ID" value="NZ_CP011494.1"/>
</dbReference>
<keyword evidence="1" id="KW-0805">Transcription regulation</keyword>
<gene>
    <name evidence="5" type="ORF">ABA45_16115</name>
</gene>
<dbReference type="GO" id="GO:0045892">
    <property type="term" value="P:negative regulation of DNA-templated transcription"/>
    <property type="evidence" value="ECO:0007669"/>
    <property type="project" value="TreeGrafter"/>
</dbReference>
<dbReference type="PRINTS" id="PR00035">
    <property type="entry name" value="HTHGNTR"/>
</dbReference>
<evidence type="ECO:0000313" key="6">
    <source>
        <dbReference type="Proteomes" id="UP000036406"/>
    </source>
</evidence>
<dbReference type="Pfam" id="PF07702">
    <property type="entry name" value="UTRA"/>
    <property type="match status" value="1"/>
</dbReference>
<evidence type="ECO:0000259" key="4">
    <source>
        <dbReference type="PROSITE" id="PS50949"/>
    </source>
</evidence>
<accession>A0A0H4IFS0</accession>
<keyword evidence="2" id="KW-0238">DNA-binding</keyword>
<dbReference type="InterPro" id="IPR036390">
    <property type="entry name" value="WH_DNA-bd_sf"/>
</dbReference>
<dbReference type="Proteomes" id="UP000036406">
    <property type="component" value="Chromosome"/>
</dbReference>
<name>A0A0H4IFS0_9GAMM</name>
<dbReference type="PANTHER" id="PTHR44846:SF10">
    <property type="entry name" value="TRANSCRIPTIONAL REGULATOR-RELATED"/>
    <property type="match status" value="1"/>
</dbReference>
<dbReference type="SUPFAM" id="SSF64288">
    <property type="entry name" value="Chorismate lyase-like"/>
    <property type="match status" value="1"/>
</dbReference>
<dbReference type="PANTHER" id="PTHR44846">
    <property type="entry name" value="MANNOSYL-D-GLYCERATE TRANSPORT/METABOLISM SYSTEM REPRESSOR MNGR-RELATED"/>
    <property type="match status" value="1"/>
</dbReference>
<dbReference type="Gene3D" id="1.10.10.10">
    <property type="entry name" value="Winged helix-like DNA-binding domain superfamily/Winged helix DNA-binding domain"/>
    <property type="match status" value="1"/>
</dbReference>
<dbReference type="Pfam" id="PF00392">
    <property type="entry name" value="GntR"/>
    <property type="match status" value="1"/>
</dbReference>
<protein>
    <recommendedName>
        <fullName evidence="4">HTH gntR-type domain-containing protein</fullName>
    </recommendedName>
</protein>
<dbReference type="KEGG" id="mpq:ABA45_16115"/>
<dbReference type="EMBL" id="CP011494">
    <property type="protein sequence ID" value="AKO53762.1"/>
    <property type="molecule type" value="Genomic_DNA"/>
</dbReference>
<organism evidence="5 6">
    <name type="scientific">Marinobacter psychrophilus</name>
    <dbReference type="NCBI Taxonomy" id="330734"/>
    <lineage>
        <taxon>Bacteria</taxon>
        <taxon>Pseudomonadati</taxon>
        <taxon>Pseudomonadota</taxon>
        <taxon>Gammaproteobacteria</taxon>
        <taxon>Pseudomonadales</taxon>
        <taxon>Marinobacteraceae</taxon>
        <taxon>Marinobacter</taxon>
    </lineage>
</organism>
<dbReference type="PROSITE" id="PS50949">
    <property type="entry name" value="HTH_GNTR"/>
    <property type="match status" value="1"/>
</dbReference>
<dbReference type="InterPro" id="IPR050679">
    <property type="entry name" value="Bact_HTH_transcr_reg"/>
</dbReference>
<evidence type="ECO:0000313" key="5">
    <source>
        <dbReference type="EMBL" id="AKO53762.1"/>
    </source>
</evidence>
<dbReference type="PATRIC" id="fig|330734.3.peg.3393"/>
<sequence length="244" mass="27903">MKDLHIPFYLRLRDKLAGDIERSVLQHHAKLPSERELSKAYDLNRVTVRQALMQLESEGLIYRLIRRGWYVSPPRLFYDPSKNISFMDNVRAQGHVPETIILSKSELVASVWTNRTMGIELGAPVHLLRRCRMIDGRAVLVEHIHVNAKLCPGLLELPLDCSLTALLREHYGIRISRTRVNMYPAPLNGDQAAELNVVAGAPGLFLTRTSYDQNDQVVEFDQEFWRHDIIEIALEVVNNAVDSE</sequence>